<comment type="similarity">
    <text evidence="1">Belongs to the short-chain dehydrogenases/reductases (SDR) family.</text>
</comment>
<dbReference type="Pfam" id="PF13561">
    <property type="entry name" value="adh_short_C2"/>
    <property type="match status" value="1"/>
</dbReference>
<dbReference type="PRINTS" id="PR00081">
    <property type="entry name" value="GDHRDH"/>
</dbReference>
<dbReference type="OrthoDB" id="9803333at2"/>
<dbReference type="GO" id="GO:0016616">
    <property type="term" value="F:oxidoreductase activity, acting on the CH-OH group of donors, NAD or NADP as acceptor"/>
    <property type="evidence" value="ECO:0007669"/>
    <property type="project" value="TreeGrafter"/>
</dbReference>
<name>A0A6B8RJ19_9BACL</name>
<dbReference type="RefSeq" id="WP_155700618.1">
    <property type="nucleotide sequence ID" value="NZ_CP034235.1"/>
</dbReference>
<gene>
    <name evidence="3" type="ORF">EHS13_12165</name>
</gene>
<keyword evidence="2" id="KW-0560">Oxidoreductase</keyword>
<sequence length="260" mass="28377">MGIWDQFSLNDKVVVITGGSGLYGKCMTIACVEAGARTYITTRNKDGLKKLEDEYAEMGFAISALYMDQEKPESIRALRETLAEREGRCDVLVNNAVARMMKSYDDPLDVFAASMNINATGLFEITRVFGDWMGERGSGSIINIGSIQGMISPDATLYEGLNMDGYIPDYSFHKGGMISFTRFAASYYGRRGVRCNCICPGGMISEKVSAEFVKRYSDRTLLGRMADSSDIGGSIVFLASDASLYVTGVILPVDGGYMAK</sequence>
<dbReference type="PANTHER" id="PTHR42760:SF115">
    <property type="entry name" value="3-OXOACYL-[ACYL-CARRIER-PROTEIN] REDUCTASE FABG"/>
    <property type="match status" value="1"/>
</dbReference>
<dbReference type="Proteomes" id="UP000426246">
    <property type="component" value="Chromosome"/>
</dbReference>
<dbReference type="AlphaFoldDB" id="A0A6B8RJ19"/>
<dbReference type="InterPro" id="IPR036291">
    <property type="entry name" value="NAD(P)-bd_dom_sf"/>
</dbReference>
<protein>
    <submittedName>
        <fullName evidence="3">SDR family oxidoreductase</fullName>
    </submittedName>
</protein>
<reference evidence="4" key="1">
    <citation type="submission" date="2018-11" db="EMBL/GenBank/DDBJ databases">
        <title>Complete genome sequence of Paenibacillus sp. ML311-T8.</title>
        <authorList>
            <person name="Nam Y.-D."/>
            <person name="Kang J."/>
            <person name="Chung W.-H."/>
            <person name="Park Y.S."/>
        </authorList>
    </citation>
    <scope>NUCLEOTIDE SEQUENCE [LARGE SCALE GENOMIC DNA]</scope>
    <source>
        <strain evidence="4">ML311-T8</strain>
    </source>
</reference>
<evidence type="ECO:0000313" key="3">
    <source>
        <dbReference type="EMBL" id="QGQ95582.1"/>
    </source>
</evidence>
<dbReference type="KEGG" id="ppsc:EHS13_12165"/>
<dbReference type="Gene3D" id="3.40.50.720">
    <property type="entry name" value="NAD(P)-binding Rossmann-like Domain"/>
    <property type="match status" value="1"/>
</dbReference>
<evidence type="ECO:0000313" key="4">
    <source>
        <dbReference type="Proteomes" id="UP000426246"/>
    </source>
</evidence>
<dbReference type="SUPFAM" id="SSF51735">
    <property type="entry name" value="NAD(P)-binding Rossmann-fold domains"/>
    <property type="match status" value="1"/>
</dbReference>
<evidence type="ECO:0000256" key="1">
    <source>
        <dbReference type="ARBA" id="ARBA00006484"/>
    </source>
</evidence>
<organism evidence="3 4">
    <name type="scientific">Paenibacillus psychroresistens</name>
    <dbReference type="NCBI Taxonomy" id="1778678"/>
    <lineage>
        <taxon>Bacteria</taxon>
        <taxon>Bacillati</taxon>
        <taxon>Bacillota</taxon>
        <taxon>Bacilli</taxon>
        <taxon>Bacillales</taxon>
        <taxon>Paenibacillaceae</taxon>
        <taxon>Paenibacillus</taxon>
    </lineage>
</organism>
<dbReference type="InterPro" id="IPR002347">
    <property type="entry name" value="SDR_fam"/>
</dbReference>
<proteinExistence type="inferred from homology"/>
<evidence type="ECO:0000256" key="2">
    <source>
        <dbReference type="ARBA" id="ARBA00023002"/>
    </source>
</evidence>
<dbReference type="PRINTS" id="PR00080">
    <property type="entry name" value="SDRFAMILY"/>
</dbReference>
<dbReference type="PANTHER" id="PTHR42760">
    <property type="entry name" value="SHORT-CHAIN DEHYDROGENASES/REDUCTASES FAMILY MEMBER"/>
    <property type="match status" value="1"/>
</dbReference>
<accession>A0A6B8RJ19</accession>
<dbReference type="EMBL" id="CP034235">
    <property type="protein sequence ID" value="QGQ95582.1"/>
    <property type="molecule type" value="Genomic_DNA"/>
</dbReference>
<keyword evidence="4" id="KW-1185">Reference proteome</keyword>